<feature type="region of interest" description="Disordered" evidence="1">
    <location>
        <begin position="1"/>
        <end position="45"/>
    </location>
</feature>
<accession>A0A9K3LSX3</accession>
<evidence type="ECO:0000256" key="1">
    <source>
        <dbReference type="SAM" id="MobiDB-lite"/>
    </source>
</evidence>
<dbReference type="EMBL" id="JAGRRH010000006">
    <property type="protein sequence ID" value="KAG7367984.1"/>
    <property type="molecule type" value="Genomic_DNA"/>
</dbReference>
<protein>
    <submittedName>
        <fullName evidence="2">Uncharacterized protein</fullName>
    </submittedName>
</protein>
<name>A0A9K3LSX3_9STRA</name>
<reference evidence="2" key="2">
    <citation type="submission" date="2021-04" db="EMBL/GenBank/DDBJ databases">
        <authorList>
            <person name="Podell S."/>
        </authorList>
    </citation>
    <scope>NUCLEOTIDE SEQUENCE</scope>
    <source>
        <strain evidence="2">Hildebrandi</strain>
    </source>
</reference>
<feature type="region of interest" description="Disordered" evidence="1">
    <location>
        <begin position="219"/>
        <end position="284"/>
    </location>
</feature>
<feature type="compositionally biased region" description="Basic and acidic residues" evidence="1">
    <location>
        <begin position="336"/>
        <end position="347"/>
    </location>
</feature>
<proteinExistence type="predicted"/>
<feature type="region of interest" description="Disordered" evidence="1">
    <location>
        <begin position="336"/>
        <end position="386"/>
    </location>
</feature>
<gene>
    <name evidence="2" type="ORF">IV203_030727</name>
</gene>
<feature type="compositionally biased region" description="Basic and acidic residues" evidence="1">
    <location>
        <begin position="1"/>
        <end position="16"/>
    </location>
</feature>
<feature type="compositionally biased region" description="Acidic residues" evidence="1">
    <location>
        <begin position="109"/>
        <end position="119"/>
    </location>
</feature>
<keyword evidence="3" id="KW-1185">Reference proteome</keyword>
<evidence type="ECO:0000313" key="2">
    <source>
        <dbReference type="EMBL" id="KAG7367984.1"/>
    </source>
</evidence>
<dbReference type="AlphaFoldDB" id="A0A9K3LSX3"/>
<feature type="compositionally biased region" description="Low complexity" evidence="1">
    <location>
        <begin position="77"/>
        <end position="93"/>
    </location>
</feature>
<feature type="region of interest" description="Disordered" evidence="1">
    <location>
        <begin position="75"/>
        <end position="132"/>
    </location>
</feature>
<feature type="compositionally biased region" description="Acidic residues" evidence="1">
    <location>
        <begin position="356"/>
        <end position="365"/>
    </location>
</feature>
<reference evidence="2" key="1">
    <citation type="journal article" date="2021" name="Sci. Rep.">
        <title>Diploid genomic architecture of Nitzschia inconspicua, an elite biomass production diatom.</title>
        <authorList>
            <person name="Oliver A."/>
            <person name="Podell S."/>
            <person name="Pinowska A."/>
            <person name="Traller J.C."/>
            <person name="Smith S.R."/>
            <person name="McClure R."/>
            <person name="Beliaev A."/>
            <person name="Bohutskyi P."/>
            <person name="Hill E.A."/>
            <person name="Rabines A."/>
            <person name="Zheng H."/>
            <person name="Allen L.Z."/>
            <person name="Kuo A."/>
            <person name="Grigoriev I.V."/>
            <person name="Allen A.E."/>
            <person name="Hazlebeck D."/>
            <person name="Allen E.E."/>
        </authorList>
    </citation>
    <scope>NUCLEOTIDE SEQUENCE</scope>
    <source>
        <strain evidence="2">Hildebrandi</strain>
    </source>
</reference>
<comment type="caution">
    <text evidence="2">The sequence shown here is derived from an EMBL/GenBank/DDBJ whole genome shotgun (WGS) entry which is preliminary data.</text>
</comment>
<feature type="compositionally biased region" description="Basic residues" evidence="1">
    <location>
        <begin position="228"/>
        <end position="243"/>
    </location>
</feature>
<sequence length="641" mass="72020">MVKRDDDVVDGGKGRESSSSSAVNGKKKKNNNNDGSQEQIEDQMDQVLRLLSQRVQGQVSNEEVESAVNNVLSAMGTTTPSTTTLPISSSSSSGHQAQRIIHEDTGNYDSDDDGDDNDNEEPHGTKRKFFDATGDCHGNDGHNSITKHDSFNQEEYDDAIGQIPMGWEAAKMMTTFGDGPHPRPDALEAALLGTRKTLQMAIMDARKIRRRLQQDFQKAEVAVDPNARKRQNDKKTKAKKKSKLQQQQQLDKERDTIDDASAANATSETSKSNTVPTQHPNLVEAADPTMVYRALASGTDKLSLDHKCGFHMEELAHLFPEEMRAYQRWTEMHEEYNQKKAEQEQLKQKAANGNLGEEDDDDQDDTSTPPSPTASEIEEPDGGHLKERAAQFDFRTNRMEKDWYMEYAKVRQGSFLPSAMRVRRTQAEKEWDNLRKMKKGRHFTGSWESMSGRSVRFLHWLGFDPPNLYPPDEEVTHALAFLAYDRLGRIVEKAIHLRNLETSQKRLGMKNEESKHDDSIAGTLWELPEGEQLTKQDIERALEDPDAKPSALFGTEDDAKQTSIQLYFGPGWEDRLELEMEEFLAATQGQEAGPQISEEERAFREQEAILLAKISAPPATGEASLKQLVAEKKAQSSALAR</sequence>
<feature type="compositionally biased region" description="Polar residues" evidence="1">
    <location>
        <begin position="263"/>
        <end position="280"/>
    </location>
</feature>
<dbReference type="OrthoDB" id="46516at2759"/>
<feature type="compositionally biased region" description="Basic and acidic residues" evidence="1">
    <location>
        <begin position="120"/>
        <end position="130"/>
    </location>
</feature>
<organism evidence="2 3">
    <name type="scientific">Nitzschia inconspicua</name>
    <dbReference type="NCBI Taxonomy" id="303405"/>
    <lineage>
        <taxon>Eukaryota</taxon>
        <taxon>Sar</taxon>
        <taxon>Stramenopiles</taxon>
        <taxon>Ochrophyta</taxon>
        <taxon>Bacillariophyta</taxon>
        <taxon>Bacillariophyceae</taxon>
        <taxon>Bacillariophycidae</taxon>
        <taxon>Bacillariales</taxon>
        <taxon>Bacillariaceae</taxon>
        <taxon>Nitzschia</taxon>
    </lineage>
</organism>
<evidence type="ECO:0000313" key="3">
    <source>
        <dbReference type="Proteomes" id="UP000693970"/>
    </source>
</evidence>
<dbReference type="Proteomes" id="UP000693970">
    <property type="component" value="Unassembled WGS sequence"/>
</dbReference>